<protein>
    <recommendedName>
        <fullName evidence="1">BTB domain-containing protein</fullName>
    </recommendedName>
</protein>
<dbReference type="PROSITE" id="PS50097">
    <property type="entry name" value="BTB"/>
    <property type="match status" value="1"/>
</dbReference>
<keyword evidence="3" id="KW-1185">Reference proteome</keyword>
<dbReference type="SMART" id="SM00225">
    <property type="entry name" value="BTB"/>
    <property type="match status" value="1"/>
</dbReference>
<evidence type="ECO:0000313" key="2">
    <source>
        <dbReference type="EMBL" id="GMR37766.1"/>
    </source>
</evidence>
<feature type="domain" description="BTB" evidence="1">
    <location>
        <begin position="183"/>
        <end position="250"/>
    </location>
</feature>
<evidence type="ECO:0000259" key="1">
    <source>
        <dbReference type="PROSITE" id="PS50097"/>
    </source>
</evidence>
<proteinExistence type="predicted"/>
<dbReference type="Gene3D" id="3.30.710.10">
    <property type="entry name" value="Potassium Channel Kv1.1, Chain A"/>
    <property type="match status" value="1"/>
</dbReference>
<accession>A0AAN4ZER5</accession>
<dbReference type="EMBL" id="BTRK01000002">
    <property type="protein sequence ID" value="GMR37766.1"/>
    <property type="molecule type" value="Genomic_DNA"/>
</dbReference>
<dbReference type="Pfam" id="PF00651">
    <property type="entry name" value="BTB"/>
    <property type="match status" value="1"/>
</dbReference>
<dbReference type="SUPFAM" id="SSF54695">
    <property type="entry name" value="POZ domain"/>
    <property type="match status" value="1"/>
</dbReference>
<comment type="caution">
    <text evidence="2">The sequence shown here is derived from an EMBL/GenBank/DDBJ whole genome shotgun (WGS) entry which is preliminary data.</text>
</comment>
<organism evidence="2 3">
    <name type="scientific">Pristionchus mayeri</name>
    <dbReference type="NCBI Taxonomy" id="1317129"/>
    <lineage>
        <taxon>Eukaryota</taxon>
        <taxon>Metazoa</taxon>
        <taxon>Ecdysozoa</taxon>
        <taxon>Nematoda</taxon>
        <taxon>Chromadorea</taxon>
        <taxon>Rhabditida</taxon>
        <taxon>Rhabditina</taxon>
        <taxon>Diplogasteromorpha</taxon>
        <taxon>Diplogasteroidea</taxon>
        <taxon>Neodiplogasteridae</taxon>
        <taxon>Pristionchus</taxon>
    </lineage>
</organism>
<dbReference type="InterPro" id="IPR000210">
    <property type="entry name" value="BTB/POZ_dom"/>
</dbReference>
<dbReference type="InterPro" id="IPR011333">
    <property type="entry name" value="SKP1/BTB/POZ_sf"/>
</dbReference>
<reference evidence="3" key="1">
    <citation type="submission" date="2022-10" db="EMBL/GenBank/DDBJ databases">
        <title>Genome assembly of Pristionchus species.</title>
        <authorList>
            <person name="Yoshida K."/>
            <person name="Sommer R.J."/>
        </authorList>
    </citation>
    <scope>NUCLEOTIDE SEQUENCE [LARGE SCALE GENOMIC DNA]</scope>
    <source>
        <strain evidence="3">RS5460</strain>
    </source>
</reference>
<dbReference type="Proteomes" id="UP001328107">
    <property type="component" value="Unassembled WGS sequence"/>
</dbReference>
<dbReference type="PANTHER" id="PTHR47022:SF1">
    <property type="entry name" value="BTB AND MATH DOMAIN-CONTAINING PROTEIN 36-RELATED"/>
    <property type="match status" value="1"/>
</dbReference>
<evidence type="ECO:0000313" key="3">
    <source>
        <dbReference type="Proteomes" id="UP001328107"/>
    </source>
</evidence>
<gene>
    <name evidence="2" type="ORF">PMAYCL1PPCAC_07961</name>
</gene>
<feature type="non-terminal residue" evidence="2">
    <location>
        <position position="1"/>
    </location>
</feature>
<dbReference type="CDD" id="cd18186">
    <property type="entry name" value="BTB_POZ_ZBTB_KLHL-like"/>
    <property type="match status" value="1"/>
</dbReference>
<dbReference type="AlphaFoldDB" id="A0AAN4ZER5"/>
<name>A0AAN4ZER5_9BILA</name>
<sequence length="422" mass="46990">LIGRCRCDSRARSPTRAASRMCHVLNSQQRAQLQAPGSGDRQGRLFCSIMAKSVALLSKSNRLIVSLLNENCDFSISDDHTTLVFQPAHKIPISSVHLQLISSAQEEIQSYKLPFHTRGRMGSVRIDALYPTVFGESQQIESVVDGNPSFLSWRQTDESTTFILQVKLNFDGELTLPTVTKISSASVNIGSVSGAVSKEVLGLNSDYFLTLFYGDFVERSSGSYNIKEVDPDEFKSFINSITERKWRVKSVVHALSILTLADRFCCPNVLKRILPYIKEFKLDTKAKKNRVTTLRQCFDIASRCSDNGEFVSWIFESCETAMELSEVGQSCGTALTPHLKEFFRFLAIKHANEKRMETERMYRERQALHSHLQTHTCQPHGALASGWREVAQRDGGRFGGYGGRGGSRGFGGNGGFRGSGGF</sequence>
<dbReference type="PANTHER" id="PTHR47022">
    <property type="entry name" value="BTB AND MATH DOMAIN-CONTAINING PROTEIN 36-RELATED"/>
    <property type="match status" value="1"/>
</dbReference>